<dbReference type="Proteomes" id="UP001251085">
    <property type="component" value="Unassembled WGS sequence"/>
</dbReference>
<evidence type="ECO:0000313" key="7">
    <source>
        <dbReference type="Proteomes" id="UP001251085"/>
    </source>
</evidence>
<dbReference type="InterPro" id="IPR011050">
    <property type="entry name" value="Pectin_lyase_fold/virulence"/>
</dbReference>
<dbReference type="Pfam" id="PF05860">
    <property type="entry name" value="TPS"/>
    <property type="match status" value="1"/>
</dbReference>
<dbReference type="InterPro" id="IPR050909">
    <property type="entry name" value="Bact_Autotransporter_VF"/>
</dbReference>
<reference evidence="7" key="1">
    <citation type="submission" date="2023-07" db="EMBL/GenBank/DDBJ databases">
        <title>Characterization of two Paracoccaceae strains isolated from Phycosphere and proposal of Xinfangfangia lacusdiani sp. nov.</title>
        <authorList>
            <person name="Deng Y."/>
            <person name="Zhang Y.Q."/>
        </authorList>
    </citation>
    <scope>NUCLEOTIDE SEQUENCE [LARGE SCALE GENOMIC DNA]</scope>
    <source>
        <strain evidence="7">CPCC 101403</strain>
    </source>
</reference>
<evidence type="ECO:0000256" key="2">
    <source>
        <dbReference type="ARBA" id="ARBA00022525"/>
    </source>
</evidence>
<evidence type="ECO:0000313" key="6">
    <source>
        <dbReference type="EMBL" id="MDT1062325.1"/>
    </source>
</evidence>
<feature type="signal peptide" evidence="4">
    <location>
        <begin position="1"/>
        <end position="41"/>
    </location>
</feature>
<comment type="subcellular location">
    <subcellularLocation>
        <location evidence="1">Secreted</location>
    </subcellularLocation>
</comment>
<organism evidence="6 7">
    <name type="scientific">Paracoccus broussonetiae</name>
    <dbReference type="NCBI Taxonomy" id="3075834"/>
    <lineage>
        <taxon>Bacteria</taxon>
        <taxon>Pseudomonadati</taxon>
        <taxon>Pseudomonadota</taxon>
        <taxon>Alphaproteobacteria</taxon>
        <taxon>Rhodobacterales</taxon>
        <taxon>Paracoccaceae</taxon>
        <taxon>Paracoccus</taxon>
    </lineage>
</organism>
<evidence type="ECO:0000259" key="5">
    <source>
        <dbReference type="SMART" id="SM00912"/>
    </source>
</evidence>
<comment type="caution">
    <text evidence="6">The sequence shown here is derived from an EMBL/GenBank/DDBJ whole genome shotgun (WGS) entry which is preliminary data.</text>
</comment>
<keyword evidence="3 4" id="KW-0732">Signal</keyword>
<dbReference type="PANTHER" id="PTHR12338:SF8">
    <property type="entry name" value="HEME_HEMOPEXIN-BINDING PROTEIN"/>
    <property type="match status" value="1"/>
</dbReference>
<protein>
    <submittedName>
        <fullName evidence="6">Filamentous hemagglutinin N-terminal domain-containing protein</fullName>
    </submittedName>
</protein>
<dbReference type="SMART" id="SM00912">
    <property type="entry name" value="Haemagg_act"/>
    <property type="match status" value="1"/>
</dbReference>
<dbReference type="InterPro" id="IPR006311">
    <property type="entry name" value="TAT_signal"/>
</dbReference>
<name>A0ABU3EDL4_9RHOB</name>
<evidence type="ECO:0000256" key="1">
    <source>
        <dbReference type="ARBA" id="ARBA00004613"/>
    </source>
</evidence>
<dbReference type="InterPro" id="IPR041286">
    <property type="entry name" value="MBG_2"/>
</dbReference>
<dbReference type="Gene3D" id="2.160.20.110">
    <property type="match status" value="2"/>
</dbReference>
<dbReference type="InterPro" id="IPR008638">
    <property type="entry name" value="FhaB/CdiA-like_TPS"/>
</dbReference>
<feature type="chain" id="PRO_5045725162" evidence="4">
    <location>
        <begin position="42"/>
        <end position="1662"/>
    </location>
</feature>
<gene>
    <name evidence="6" type="ORF">RM190_10670</name>
</gene>
<feature type="domain" description="Filamentous haemagglutinin FhaB/tRNA nuclease CdiA-like TPS" evidence="5">
    <location>
        <begin position="41"/>
        <end position="153"/>
    </location>
</feature>
<dbReference type="PANTHER" id="PTHR12338">
    <property type="entry name" value="AUTOTRANSPORTER"/>
    <property type="match status" value="1"/>
</dbReference>
<dbReference type="SUPFAM" id="SSF51126">
    <property type="entry name" value="Pectin lyase-like"/>
    <property type="match status" value="1"/>
</dbReference>
<dbReference type="Gene3D" id="2.160.20.10">
    <property type="entry name" value="Single-stranded right-handed beta-helix, Pectin lyase-like"/>
    <property type="match status" value="1"/>
</dbReference>
<dbReference type="Pfam" id="PF18676">
    <property type="entry name" value="MBG_2"/>
    <property type="match status" value="1"/>
</dbReference>
<evidence type="ECO:0000256" key="4">
    <source>
        <dbReference type="SAM" id="SignalP"/>
    </source>
</evidence>
<dbReference type="EMBL" id="JAVRQI010000007">
    <property type="protein sequence ID" value="MDT1062325.1"/>
    <property type="molecule type" value="Genomic_DNA"/>
</dbReference>
<accession>A0ABU3EDL4</accession>
<sequence length="1662" mass="170714">MTKRTRTASRSSAPIASSRRRALWAALLAGSALVLPGVTTAQTLPNGHNVVAGSANVSSSGGRMQINQNSNRAIINWGSFGIGSGASVQVIQPGRRSALLNRVTGDTPTRIDGSLGANGQVFIVNRNGIAIGRNGRIATGGFVGSTLDISNGDFMAGRLRFSGDNPGAVTNEGRIDIIPGGYAALLGGQVSNSGTIRVPLGRVGLGAGQRATLNLSGNDFLSVALPPDAGSHIEQSGRISADGGSIEMKAASARNAARQTINLSGVVEARSVSGRSGRVVLGGGDGGTVRVTGRVDARGGVRAARAASVRADRPPTRPERGGDITITGDRIELVGATLDASGTGGGGLIRVGGDYQGRGALQRASVNLIGAGTRISADGIGNADGGRVILWSDLLTEFDGGVSVRGGDDGGDGGFVEISGRESLALRSPDILLTAQNGRPGHALFDPLDIMIVDEDSYDSLNPTHLLDTQIYAMAENPGTYEFRTSGPSLPGGDDPGNITFATALSFGADLGGTVLNFQADNDIIIDEPLNWGGLASVSLGAGADIAVNAPVSWTNQMEMQAATSINLNAALNAPAGTLWLDAPRIRATGSVNVDEFRLLEGSNWVQNAATLPAFSARDFWFDPSASFLRARGGAGTTANRYVITDVYGLQGIGSPGYRGAHYALGANIAAGGTAEWTEPCDGRCLSGFRPIGSTGTPFTGSLEGTNRSITGLTQIVDGRFGGMFGVIQGATIRNLRLLNLDLTTFGGHAVGGLVGQALASAGSNVIQNVEASGRLEATVGEDEVAHSMFGGIVGQFADGTITNVTSRVALDLSGSADDGGESVHLGGVAGRVSGGTTISNSRYAGTITSEFSGAEVGIEGPPVTNRIGGIAGQTTTADRIIDSSAAVTIRQEGSGSWLIGGLVGQNSGTLNRVSTSGTIALTSGEGFAFNRNSAFGGLTGTNIGAVTRSSSSVGLDIETAGRVAAGGLIGASSGRVETSFATGNLRVNLASPGEMTSLAAVGGLVGISTNRIRYSFATNQVNISGVADVRAGGLVGWNTGAVRFSRATGGLTVGLGGPETSSLQLGGLVGTNDGQITDSYSLASVDYTSALPASVGGLAGTNQNWIARSFAAGPVNTSSAGTRVGGLVGSAGEGARSWLSFWDRNATGQGSSAGGMGLTTAQLTDTEFFLSVADGWDFHNVWAPGGRGNYPGLYSLDRVLWAEPNDLSVTYGDRLPGLGGTVHGLGLYLFGAEDDIPATDGIFRVQGTPRNAGNYDILTDASVTSAGGQTFSIVASDATLRINRAMLRISVADLEKLYGNDRSLTLADVTLGGRLRYGDRLVSVDLASLGAAGRAWVAAYPITAANAVISGDGAPATSNYNITYEGGQLNVLPRNITLDVLDSVMRVGGTPMFDWNRVAGDLVNGDTITGISLSSEGDHTSPPGAYEITATDVRMRDGAEVNYRIAIDPGILRILPQPSGNPYPGTSQNTAPVPNPTDRTEILLAAVLPGDALTDPSARRPADVAEAEELSRLAAISQEISLQIENCNQHEGPTEDMLACISRALDQYSTALDDLSASLPPSMQNVSAILRKASTDIDQTRRRSIARLGSATTEEERRSIRREALREASRTMSAARAEIVKRVELLRADDPALARANSRQEGLILATVEKADTTLVRAVGL</sequence>
<dbReference type="NCBIfam" id="TIGR01901">
    <property type="entry name" value="adhes_NPXG"/>
    <property type="match status" value="1"/>
</dbReference>
<keyword evidence="2" id="KW-0964">Secreted</keyword>
<dbReference type="PROSITE" id="PS51318">
    <property type="entry name" value="TAT"/>
    <property type="match status" value="1"/>
</dbReference>
<evidence type="ECO:0000256" key="3">
    <source>
        <dbReference type="ARBA" id="ARBA00022729"/>
    </source>
</evidence>
<dbReference type="InterPro" id="IPR012334">
    <property type="entry name" value="Pectin_lyas_fold"/>
</dbReference>
<keyword evidence="7" id="KW-1185">Reference proteome</keyword>
<proteinExistence type="predicted"/>